<evidence type="ECO:0000313" key="3">
    <source>
        <dbReference type="Proteomes" id="UP000076722"/>
    </source>
</evidence>
<gene>
    <name evidence="2" type="ORF">SISNIDRAFT_547751</name>
</gene>
<evidence type="ECO:0000313" key="2">
    <source>
        <dbReference type="EMBL" id="KZS96289.1"/>
    </source>
</evidence>
<dbReference type="STRING" id="1314777.A0A164XU01"/>
<reference evidence="2 3" key="1">
    <citation type="journal article" date="2016" name="Mol. Biol. Evol.">
        <title>Comparative Genomics of Early-Diverging Mushroom-Forming Fungi Provides Insights into the Origins of Lignocellulose Decay Capabilities.</title>
        <authorList>
            <person name="Nagy L.G."/>
            <person name="Riley R."/>
            <person name="Tritt A."/>
            <person name="Adam C."/>
            <person name="Daum C."/>
            <person name="Floudas D."/>
            <person name="Sun H."/>
            <person name="Yadav J.S."/>
            <person name="Pangilinan J."/>
            <person name="Larsson K.H."/>
            <person name="Matsuura K."/>
            <person name="Barry K."/>
            <person name="Labutti K."/>
            <person name="Kuo R."/>
            <person name="Ohm R.A."/>
            <person name="Bhattacharya S.S."/>
            <person name="Shirouzu T."/>
            <person name="Yoshinaga Y."/>
            <person name="Martin F.M."/>
            <person name="Grigoriev I.V."/>
            <person name="Hibbett D.S."/>
        </authorList>
    </citation>
    <scope>NUCLEOTIDE SEQUENCE [LARGE SCALE GENOMIC DNA]</scope>
    <source>
        <strain evidence="2 3">HHB9708</strain>
    </source>
</reference>
<dbReference type="AlphaFoldDB" id="A0A164XU01"/>
<protein>
    <submittedName>
        <fullName evidence="2">Uncharacterized protein</fullName>
    </submittedName>
</protein>
<sequence>MRLALLRPLARPSFQPGLYRRAINEGWRQNPSVNVPTRRAYSDLTSESRPGKQLNLLILAGVGLITYGTYSYIYEKYYRWPATVKANLRGGIKAKMDGDLELSITYLRSAWDEAKHLDKGVLGYDVYKKATGVAIYLAEVLEMKKRYNESSTVLEEAYNYLAQRSASLSRADKWRKVELAAKLGDLAELDNKHIEEGKWKTRAVEDYLRGFNEKTDGSKQPMLVVSDIVPNREDQATPFMTLAWYHLRRGEAAYAIELLNKAASMLGGQGTLTELNTRSDVENICRAGTLFAIIGHAWLRFNDSDPSRLDFNTIQNMIIASVLMGGKAADSTLLNGDNRECSMAVWLAGTAMAKLAQRTGDLDAAKKIIDQLNTDAKKHEAEGSEEVIASAQEFLTEIGIGALKQSPKGKHQVELDLNTSSGSQGDKPTAQ</sequence>
<organism evidence="2 3">
    <name type="scientific">Sistotremastrum niveocremeum HHB9708</name>
    <dbReference type="NCBI Taxonomy" id="1314777"/>
    <lineage>
        <taxon>Eukaryota</taxon>
        <taxon>Fungi</taxon>
        <taxon>Dikarya</taxon>
        <taxon>Basidiomycota</taxon>
        <taxon>Agaricomycotina</taxon>
        <taxon>Agaricomycetes</taxon>
        <taxon>Sistotremastrales</taxon>
        <taxon>Sistotremastraceae</taxon>
        <taxon>Sertulicium</taxon>
        <taxon>Sertulicium niveocremeum</taxon>
    </lineage>
</organism>
<evidence type="ECO:0000256" key="1">
    <source>
        <dbReference type="SAM" id="MobiDB-lite"/>
    </source>
</evidence>
<dbReference type="OrthoDB" id="10050400at2759"/>
<dbReference type="InterPro" id="IPR040201">
    <property type="entry name" value="Mrg3-like"/>
</dbReference>
<dbReference type="Proteomes" id="UP000076722">
    <property type="component" value="Unassembled WGS sequence"/>
</dbReference>
<dbReference type="EMBL" id="KV419399">
    <property type="protein sequence ID" value="KZS96289.1"/>
    <property type="molecule type" value="Genomic_DNA"/>
</dbReference>
<proteinExistence type="predicted"/>
<accession>A0A164XU01</accession>
<name>A0A164XU01_9AGAM</name>
<keyword evidence="3" id="KW-1185">Reference proteome</keyword>
<feature type="compositionally biased region" description="Polar residues" evidence="1">
    <location>
        <begin position="417"/>
        <end position="431"/>
    </location>
</feature>
<dbReference type="PANTHER" id="PTHR28142">
    <property type="entry name" value="MITOCHONDRIAL INNER MEMBRANE I-AAA PROTEASE SUPERCOMPLEX SUBUNIT MGR3-RELATED"/>
    <property type="match status" value="1"/>
</dbReference>
<feature type="region of interest" description="Disordered" evidence="1">
    <location>
        <begin position="407"/>
        <end position="431"/>
    </location>
</feature>
<dbReference type="PANTHER" id="PTHR28142:SF1">
    <property type="entry name" value="MITOCHONDRIAL INNER MEMBRANE I-AAA PROTEASE SUPERCOMPLEX SUBUNIT MGR3-RELATED"/>
    <property type="match status" value="1"/>
</dbReference>